<dbReference type="EMBL" id="MLAK01000652">
    <property type="protein sequence ID" value="OHT08973.1"/>
    <property type="molecule type" value="Genomic_DNA"/>
</dbReference>
<feature type="compositionally biased region" description="Basic and acidic residues" evidence="1">
    <location>
        <begin position="154"/>
        <end position="174"/>
    </location>
</feature>
<dbReference type="PANTHER" id="PTHR13164:SF3">
    <property type="entry name" value="CALCYCLIN-BINDING PROTEIN"/>
    <property type="match status" value="1"/>
</dbReference>
<dbReference type="SUPFAM" id="SSF49764">
    <property type="entry name" value="HSP20-like chaperones"/>
    <property type="match status" value="1"/>
</dbReference>
<dbReference type="Proteomes" id="UP000179807">
    <property type="component" value="Unassembled WGS sequence"/>
</dbReference>
<organism evidence="4 5">
    <name type="scientific">Tritrichomonas foetus</name>
    <dbReference type="NCBI Taxonomy" id="1144522"/>
    <lineage>
        <taxon>Eukaryota</taxon>
        <taxon>Metamonada</taxon>
        <taxon>Parabasalia</taxon>
        <taxon>Tritrichomonadida</taxon>
        <taxon>Tritrichomonadidae</taxon>
        <taxon>Tritrichomonas</taxon>
    </lineage>
</organism>
<evidence type="ECO:0000256" key="1">
    <source>
        <dbReference type="SAM" id="MobiDB-lite"/>
    </source>
</evidence>
<keyword evidence="5" id="KW-1185">Reference proteome</keyword>
<dbReference type="InterPro" id="IPR007052">
    <property type="entry name" value="CS_dom"/>
</dbReference>
<sequence>MEATANDLRELKRLLALGSTPYVEALFKSEIAKLEAKFPESEPATPAPAQPAKPKRNYQALDSYAFSDSSEVAKIILTKIEGLTEAEIEFEPTERGFQICIIREKQKLPNLKLTVNPLYKKIKPSESTYRIRNQTLTISLAKKKTSSWMKLKKTALDKKPKTSPADDKSAKEDPNGALMNMMKKMYDEGDDEMKRTISKAMWEAQHKKPEDDKK</sequence>
<evidence type="ECO:0008006" key="6">
    <source>
        <dbReference type="Google" id="ProtNLM"/>
    </source>
</evidence>
<dbReference type="GeneID" id="94837195"/>
<dbReference type="InterPro" id="IPR008978">
    <property type="entry name" value="HSP20-like_chaperone"/>
</dbReference>
<dbReference type="RefSeq" id="XP_068362109.1">
    <property type="nucleotide sequence ID" value="XM_068502491.1"/>
</dbReference>
<dbReference type="GO" id="GO:0005634">
    <property type="term" value="C:nucleus"/>
    <property type="evidence" value="ECO:0007669"/>
    <property type="project" value="TreeGrafter"/>
</dbReference>
<dbReference type="InterPro" id="IPR052289">
    <property type="entry name" value="Calcyclin-binding_UBL-bridge"/>
</dbReference>
<dbReference type="VEuPathDB" id="TrichDB:TRFO_22309"/>
<comment type="caution">
    <text evidence="4">The sequence shown here is derived from an EMBL/GenBank/DDBJ whole genome shotgun (WGS) entry which is preliminary data.</text>
</comment>
<dbReference type="AlphaFoldDB" id="A0A1J4KI13"/>
<protein>
    <recommendedName>
        <fullName evidence="6">Calcyclin-binding protein</fullName>
    </recommendedName>
</protein>
<dbReference type="OrthoDB" id="164025at2759"/>
<feature type="domain" description="SGS" evidence="2">
    <location>
        <begin position="137"/>
        <end position="214"/>
    </location>
</feature>
<gene>
    <name evidence="4" type="ORF">TRFO_22309</name>
</gene>
<reference evidence="4" key="1">
    <citation type="submission" date="2016-10" db="EMBL/GenBank/DDBJ databases">
        <authorList>
            <person name="Benchimol M."/>
            <person name="Almeida L.G."/>
            <person name="Vasconcelos A.T."/>
            <person name="Perreira-Neves A."/>
            <person name="Rosa I.A."/>
            <person name="Tasca T."/>
            <person name="Bogo M.R."/>
            <person name="de Souza W."/>
        </authorList>
    </citation>
    <scope>NUCLEOTIDE SEQUENCE [LARGE SCALE GENOMIC DNA]</scope>
    <source>
        <strain evidence="4">K</strain>
    </source>
</reference>
<name>A0A1J4KI13_9EUKA</name>
<evidence type="ECO:0000259" key="3">
    <source>
        <dbReference type="PROSITE" id="PS51203"/>
    </source>
</evidence>
<dbReference type="PROSITE" id="PS51203">
    <property type="entry name" value="CS"/>
    <property type="match status" value="1"/>
</dbReference>
<accession>A0A1J4KI13</accession>
<feature type="domain" description="CS" evidence="3">
    <location>
        <begin position="59"/>
        <end position="152"/>
    </location>
</feature>
<dbReference type="PROSITE" id="PS51048">
    <property type="entry name" value="SGS"/>
    <property type="match status" value="1"/>
</dbReference>
<evidence type="ECO:0000313" key="5">
    <source>
        <dbReference type="Proteomes" id="UP000179807"/>
    </source>
</evidence>
<dbReference type="Pfam" id="PF04969">
    <property type="entry name" value="CS"/>
    <property type="match status" value="1"/>
</dbReference>
<evidence type="ECO:0000313" key="4">
    <source>
        <dbReference type="EMBL" id="OHT08973.1"/>
    </source>
</evidence>
<dbReference type="InterPro" id="IPR007699">
    <property type="entry name" value="SGS_dom"/>
</dbReference>
<proteinExistence type="predicted"/>
<feature type="region of interest" description="Disordered" evidence="1">
    <location>
        <begin position="153"/>
        <end position="179"/>
    </location>
</feature>
<evidence type="ECO:0000259" key="2">
    <source>
        <dbReference type="PROSITE" id="PS51048"/>
    </source>
</evidence>
<dbReference type="Gene3D" id="2.60.40.790">
    <property type="match status" value="1"/>
</dbReference>
<dbReference type="PANTHER" id="PTHR13164">
    <property type="entry name" value="CALICYLIN BINDING PROTEIN"/>
    <property type="match status" value="1"/>
</dbReference>